<dbReference type="EMBL" id="VWNA01000001">
    <property type="protein sequence ID" value="MQT11103.1"/>
    <property type="molecule type" value="Genomic_DNA"/>
</dbReference>
<name>A0A6A7XXN7_9HYPH</name>
<dbReference type="Gene3D" id="3.40.50.150">
    <property type="entry name" value="Vaccinia Virus protein VP39"/>
    <property type="match status" value="1"/>
</dbReference>
<proteinExistence type="predicted"/>
<reference evidence="1 2" key="1">
    <citation type="submission" date="2019-09" db="EMBL/GenBank/DDBJ databases">
        <title>Segnochrobactrum spirostomi gen. nov., sp. nov., isolated from the ciliate Spirostomum cf. yagiui and description of a novel family, Segnochrobactraceae fam. nov. within the order Rhizobiales of the class Alphaproteobacteria.</title>
        <authorList>
            <person name="Akter S."/>
            <person name="Shazib S.U.A."/>
            <person name="Shin M.K."/>
        </authorList>
    </citation>
    <scope>NUCLEOTIDE SEQUENCE [LARGE SCALE GENOMIC DNA]</scope>
    <source>
        <strain evidence="1 2">Sp-1</strain>
    </source>
</reference>
<dbReference type="Proteomes" id="UP000332515">
    <property type="component" value="Unassembled WGS sequence"/>
</dbReference>
<gene>
    <name evidence="1" type="ORF">F0357_00095</name>
</gene>
<organism evidence="1 2">
    <name type="scientific">Segnochrobactrum spirostomi</name>
    <dbReference type="NCBI Taxonomy" id="2608987"/>
    <lineage>
        <taxon>Bacteria</taxon>
        <taxon>Pseudomonadati</taxon>
        <taxon>Pseudomonadota</taxon>
        <taxon>Alphaproteobacteria</taxon>
        <taxon>Hyphomicrobiales</taxon>
        <taxon>Segnochrobactraceae</taxon>
        <taxon>Segnochrobactrum</taxon>
    </lineage>
</organism>
<evidence type="ECO:0008006" key="3">
    <source>
        <dbReference type="Google" id="ProtNLM"/>
    </source>
</evidence>
<dbReference type="InterPro" id="IPR025690">
    <property type="entry name" value="Methyltransf_put"/>
</dbReference>
<dbReference type="InterPro" id="IPR029063">
    <property type="entry name" value="SAM-dependent_MTases_sf"/>
</dbReference>
<dbReference type="Pfam" id="PF12692">
    <property type="entry name" value="Methyltransf_17"/>
    <property type="match status" value="1"/>
</dbReference>
<comment type="caution">
    <text evidence="1">The sequence shown here is derived from an EMBL/GenBank/DDBJ whole genome shotgun (WGS) entry which is preliminary data.</text>
</comment>
<keyword evidence="2" id="KW-1185">Reference proteome</keyword>
<dbReference type="AlphaFoldDB" id="A0A6A7XXN7"/>
<accession>A0A6A7XXN7</accession>
<evidence type="ECO:0000313" key="2">
    <source>
        <dbReference type="Proteomes" id="UP000332515"/>
    </source>
</evidence>
<evidence type="ECO:0000313" key="1">
    <source>
        <dbReference type="EMBL" id="MQT11103.1"/>
    </source>
</evidence>
<dbReference type="RefSeq" id="WP_153477395.1">
    <property type="nucleotide sequence ID" value="NZ_VWNA01000001.1"/>
</dbReference>
<protein>
    <recommendedName>
        <fullName evidence="3">S-adenosyl-L-methionine methyltransferase</fullName>
    </recommendedName>
</protein>
<sequence>MSRLDSFIRRLKAQKVLIEHAASLIGDVPGPILELGLGVARTYDHLRALLPDREIFAFDNVIVAPIDLLPDAHHLIMGEIRETLAFCGPRVGARAALMHNDIGSGDEIHNAATRAWLAPLVPPRMAPGGIVITSFTMELAGYEKLTVPPEVPANRYHLYRAPRG</sequence>